<dbReference type="InterPro" id="IPR014519">
    <property type="entry name" value="UCP024492"/>
</dbReference>
<keyword evidence="2" id="KW-1185">Reference proteome</keyword>
<dbReference type="AlphaFoldDB" id="A0A1H6FK05"/>
<dbReference type="RefSeq" id="WP_103922719.1">
    <property type="nucleotide sequence ID" value="NZ_FMSV02000562.1"/>
</dbReference>
<organism evidence="1 2">
    <name type="scientific">Candidatus Venteria ishoeyi</name>
    <dbReference type="NCBI Taxonomy" id="1899563"/>
    <lineage>
        <taxon>Bacteria</taxon>
        <taxon>Pseudomonadati</taxon>
        <taxon>Pseudomonadota</taxon>
        <taxon>Gammaproteobacteria</taxon>
        <taxon>Thiotrichales</taxon>
        <taxon>Thiotrichaceae</taxon>
        <taxon>Venteria</taxon>
    </lineage>
</organism>
<dbReference type="InterPro" id="IPR007438">
    <property type="entry name" value="DUF488"/>
</dbReference>
<reference evidence="1 2" key="1">
    <citation type="submission" date="2016-10" db="EMBL/GenBank/DDBJ databases">
        <authorList>
            <person name="de Groot N.N."/>
        </authorList>
    </citation>
    <scope>NUCLEOTIDE SEQUENCE [LARGE SCALE GENOMIC DNA]</scope>
    <source>
        <strain evidence="1">MBHS1</strain>
    </source>
</reference>
<dbReference type="PIRSF" id="PIRSF024492">
    <property type="entry name" value="UCP024492"/>
    <property type="match status" value="1"/>
</dbReference>
<sequence length="158" mass="17406">MNLYTLGYEGFTLEAFINRLQAAGVTHIVDVRELPLSRKKGFSKKALSAALNDAGITYTHIKMLGCPKPLRDYLKQGGSWRTYATAFSQHLAQQTQALDDLINIACNEPVSLLCFEADFKRCHRSLVASAAVDNCQSLKIVHLTAKIMKAAPPLQQVA</sequence>
<name>A0A1H6FK05_9GAMM</name>
<gene>
    <name evidence="1" type="ORF">MBHS_05260</name>
</gene>
<evidence type="ECO:0008006" key="3">
    <source>
        <dbReference type="Google" id="ProtNLM"/>
    </source>
</evidence>
<dbReference type="Pfam" id="PF04343">
    <property type="entry name" value="DUF488"/>
    <property type="match status" value="1"/>
</dbReference>
<protein>
    <recommendedName>
        <fullName evidence="3">DUF488 domain-containing protein</fullName>
    </recommendedName>
</protein>
<proteinExistence type="predicted"/>
<dbReference type="Proteomes" id="UP000236724">
    <property type="component" value="Unassembled WGS sequence"/>
</dbReference>
<evidence type="ECO:0000313" key="2">
    <source>
        <dbReference type="Proteomes" id="UP000236724"/>
    </source>
</evidence>
<evidence type="ECO:0000313" key="1">
    <source>
        <dbReference type="EMBL" id="SEH09365.1"/>
    </source>
</evidence>
<dbReference type="PANTHER" id="PTHR39337">
    <property type="entry name" value="BLR5642 PROTEIN"/>
    <property type="match status" value="1"/>
</dbReference>
<dbReference type="EMBL" id="FMSV02000562">
    <property type="protein sequence ID" value="SEH09365.1"/>
    <property type="molecule type" value="Genomic_DNA"/>
</dbReference>
<accession>A0A1H6FK05</accession>
<dbReference type="PANTHER" id="PTHR39337:SF1">
    <property type="entry name" value="BLR5642 PROTEIN"/>
    <property type="match status" value="1"/>
</dbReference>
<dbReference type="OrthoDB" id="9789109at2"/>